<feature type="region of interest" description="Disordered" evidence="1">
    <location>
        <begin position="259"/>
        <end position="278"/>
    </location>
</feature>
<organism evidence="3">
    <name type="scientific">Chrysotila carterae</name>
    <name type="common">Marine alga</name>
    <name type="synonym">Syracosphaera carterae</name>
    <dbReference type="NCBI Taxonomy" id="13221"/>
    <lineage>
        <taxon>Eukaryota</taxon>
        <taxon>Haptista</taxon>
        <taxon>Haptophyta</taxon>
        <taxon>Prymnesiophyceae</taxon>
        <taxon>Isochrysidales</taxon>
        <taxon>Isochrysidaceae</taxon>
        <taxon>Chrysotila</taxon>
    </lineage>
</organism>
<dbReference type="CDD" id="cd17039">
    <property type="entry name" value="Ubl_ubiquitin_like"/>
    <property type="match status" value="2"/>
</dbReference>
<proteinExistence type="predicted"/>
<name>A0A7S4C1Z5_CHRCT</name>
<dbReference type="GO" id="GO:0045296">
    <property type="term" value="F:cadherin binding"/>
    <property type="evidence" value="ECO:0007669"/>
    <property type="project" value="TreeGrafter"/>
</dbReference>
<dbReference type="SUPFAM" id="SSF54236">
    <property type="entry name" value="Ubiquitin-like"/>
    <property type="match status" value="2"/>
</dbReference>
<dbReference type="InterPro" id="IPR029071">
    <property type="entry name" value="Ubiquitin-like_domsf"/>
</dbReference>
<dbReference type="PANTHER" id="PTHR16470">
    <property type="entry name" value="UBIQUITIN DOMAIN-CONTAINING PROTEIN UBFD1"/>
    <property type="match status" value="1"/>
</dbReference>
<dbReference type="GO" id="GO:0003723">
    <property type="term" value="F:RNA binding"/>
    <property type="evidence" value="ECO:0007669"/>
    <property type="project" value="TreeGrafter"/>
</dbReference>
<dbReference type="InterPro" id="IPR000626">
    <property type="entry name" value="Ubiquitin-like_dom"/>
</dbReference>
<dbReference type="SMART" id="SM00213">
    <property type="entry name" value="UBQ"/>
    <property type="match status" value="2"/>
</dbReference>
<dbReference type="EMBL" id="HBIZ01059470">
    <property type="protein sequence ID" value="CAE0784519.1"/>
    <property type="molecule type" value="Transcribed_RNA"/>
</dbReference>
<dbReference type="Gene3D" id="3.10.20.90">
    <property type="entry name" value="Phosphatidylinositol 3-kinase Catalytic Subunit, Chain A, domain 1"/>
    <property type="match status" value="2"/>
</dbReference>
<feature type="compositionally biased region" description="Low complexity" evidence="1">
    <location>
        <begin position="77"/>
        <end position="103"/>
    </location>
</feature>
<feature type="compositionally biased region" description="Basic and acidic residues" evidence="1">
    <location>
        <begin position="263"/>
        <end position="278"/>
    </location>
</feature>
<dbReference type="AlphaFoldDB" id="A0A7S4C1Z5"/>
<feature type="region of interest" description="Disordered" evidence="1">
    <location>
        <begin position="77"/>
        <end position="117"/>
    </location>
</feature>
<reference evidence="3" key="1">
    <citation type="submission" date="2021-01" db="EMBL/GenBank/DDBJ databases">
        <authorList>
            <person name="Corre E."/>
            <person name="Pelletier E."/>
            <person name="Niang G."/>
            <person name="Scheremetjew M."/>
            <person name="Finn R."/>
            <person name="Kale V."/>
            <person name="Holt S."/>
            <person name="Cochrane G."/>
            <person name="Meng A."/>
            <person name="Brown T."/>
            <person name="Cohen L."/>
        </authorList>
    </citation>
    <scope>NUCLEOTIDE SEQUENCE</scope>
    <source>
        <strain evidence="3">CCMP645</strain>
    </source>
</reference>
<feature type="domain" description="Ubiquitin-like" evidence="2">
    <location>
        <begin position="1"/>
        <end position="75"/>
    </location>
</feature>
<dbReference type="InterPro" id="IPR039120">
    <property type="entry name" value="UBFD1"/>
</dbReference>
<gene>
    <name evidence="3" type="ORF">PCAR00345_LOCUS37226</name>
</gene>
<protein>
    <recommendedName>
        <fullName evidence="2">Ubiquitin-like domain-containing protein</fullName>
    </recommendedName>
</protein>
<sequence>MRIRLALGGNTHVIEASEDETLGSLKTRLAQQCGVEPQHQRWLLKGSKHLDTMTFKELALKDDAKVMVLRTNKDAATASATTATTASMTASSSVSSDQTTGSESKTDLAQRESNEPVQVGTGSMMLIIKHGKKTYHLHCEADATVLQLKHTLKPAVAGLADHQRLLVSGCELANTDTVRERGLLDGSRVMLLFKEGHHARVEGVHLLEQVATQIAGLQERLSKLEKRHSHRVNEAPLLLTALGALADEVEAAVHDVNNAQVPEGEHSQKRQDAQKELEQMRARIRQLRESISTGP</sequence>
<evidence type="ECO:0000259" key="2">
    <source>
        <dbReference type="PROSITE" id="PS50053"/>
    </source>
</evidence>
<feature type="compositionally biased region" description="Basic and acidic residues" evidence="1">
    <location>
        <begin position="104"/>
        <end position="114"/>
    </location>
</feature>
<feature type="domain" description="Ubiquitin-like" evidence="2">
    <location>
        <begin position="124"/>
        <end position="195"/>
    </location>
</feature>
<dbReference type="PROSITE" id="PS50053">
    <property type="entry name" value="UBIQUITIN_2"/>
    <property type="match status" value="2"/>
</dbReference>
<dbReference type="PANTHER" id="PTHR16470:SF0">
    <property type="entry name" value="UBIQUITIN DOMAIN-CONTAINING PROTEIN UBFD1"/>
    <property type="match status" value="1"/>
</dbReference>
<evidence type="ECO:0000313" key="3">
    <source>
        <dbReference type="EMBL" id="CAE0784519.1"/>
    </source>
</evidence>
<evidence type="ECO:0000256" key="1">
    <source>
        <dbReference type="SAM" id="MobiDB-lite"/>
    </source>
</evidence>
<accession>A0A7S4C1Z5</accession>
<dbReference type="Pfam" id="PF00240">
    <property type="entry name" value="ubiquitin"/>
    <property type="match status" value="2"/>
</dbReference>